<keyword evidence="2" id="KW-1133">Transmembrane helix</keyword>
<name>A0A6A6WPA8_9PLEO</name>
<dbReference type="EMBL" id="MU002707">
    <property type="protein sequence ID" value="KAF2785725.1"/>
    <property type="molecule type" value="Genomic_DNA"/>
</dbReference>
<keyword evidence="2" id="KW-0812">Transmembrane</keyword>
<gene>
    <name evidence="3" type="ORF">K505DRAFT_330826</name>
</gene>
<feature type="transmembrane region" description="Helical" evidence="2">
    <location>
        <begin position="21"/>
        <end position="42"/>
    </location>
</feature>
<organism evidence="3 4">
    <name type="scientific">Melanomma pulvis-pyrius CBS 109.77</name>
    <dbReference type="NCBI Taxonomy" id="1314802"/>
    <lineage>
        <taxon>Eukaryota</taxon>
        <taxon>Fungi</taxon>
        <taxon>Dikarya</taxon>
        <taxon>Ascomycota</taxon>
        <taxon>Pezizomycotina</taxon>
        <taxon>Dothideomycetes</taxon>
        <taxon>Pleosporomycetidae</taxon>
        <taxon>Pleosporales</taxon>
        <taxon>Melanommataceae</taxon>
        <taxon>Melanomma</taxon>
    </lineage>
</organism>
<keyword evidence="4" id="KW-1185">Reference proteome</keyword>
<proteinExistence type="predicted"/>
<evidence type="ECO:0000256" key="2">
    <source>
        <dbReference type="SAM" id="Phobius"/>
    </source>
</evidence>
<protein>
    <submittedName>
        <fullName evidence="3">Uncharacterized protein</fullName>
    </submittedName>
</protein>
<accession>A0A6A6WPA8</accession>
<evidence type="ECO:0000256" key="1">
    <source>
        <dbReference type="SAM" id="MobiDB-lite"/>
    </source>
</evidence>
<evidence type="ECO:0000313" key="4">
    <source>
        <dbReference type="Proteomes" id="UP000799757"/>
    </source>
</evidence>
<reference evidence="3" key="1">
    <citation type="journal article" date="2020" name="Stud. Mycol.">
        <title>101 Dothideomycetes genomes: a test case for predicting lifestyles and emergence of pathogens.</title>
        <authorList>
            <person name="Haridas S."/>
            <person name="Albert R."/>
            <person name="Binder M."/>
            <person name="Bloem J."/>
            <person name="Labutti K."/>
            <person name="Salamov A."/>
            <person name="Andreopoulos B."/>
            <person name="Baker S."/>
            <person name="Barry K."/>
            <person name="Bills G."/>
            <person name="Bluhm B."/>
            <person name="Cannon C."/>
            <person name="Castanera R."/>
            <person name="Culley D."/>
            <person name="Daum C."/>
            <person name="Ezra D."/>
            <person name="Gonzalez J."/>
            <person name="Henrissat B."/>
            <person name="Kuo A."/>
            <person name="Liang C."/>
            <person name="Lipzen A."/>
            <person name="Lutzoni F."/>
            <person name="Magnuson J."/>
            <person name="Mondo S."/>
            <person name="Nolan M."/>
            <person name="Ohm R."/>
            <person name="Pangilinan J."/>
            <person name="Park H.-J."/>
            <person name="Ramirez L."/>
            <person name="Alfaro M."/>
            <person name="Sun H."/>
            <person name="Tritt A."/>
            <person name="Yoshinaga Y."/>
            <person name="Zwiers L.-H."/>
            <person name="Turgeon B."/>
            <person name="Goodwin S."/>
            <person name="Spatafora J."/>
            <person name="Crous P."/>
            <person name="Grigoriev I."/>
        </authorList>
    </citation>
    <scope>NUCLEOTIDE SEQUENCE</scope>
    <source>
        <strain evidence="3">CBS 109.77</strain>
    </source>
</reference>
<dbReference type="Proteomes" id="UP000799757">
    <property type="component" value="Unassembled WGS sequence"/>
</dbReference>
<evidence type="ECO:0000313" key="3">
    <source>
        <dbReference type="EMBL" id="KAF2785725.1"/>
    </source>
</evidence>
<feature type="compositionally biased region" description="Basic and acidic residues" evidence="1">
    <location>
        <begin position="69"/>
        <end position="81"/>
    </location>
</feature>
<keyword evidence="2" id="KW-0472">Membrane</keyword>
<feature type="region of interest" description="Disordered" evidence="1">
    <location>
        <begin position="62"/>
        <end position="90"/>
    </location>
</feature>
<dbReference type="AlphaFoldDB" id="A0A6A6WPA8"/>
<sequence length="107" mass="12346">MKRTVEAYPVEKQRSGSSRHHFALLGVLVPGPIYLSACSVNIDTRSTSQHLIRDITRRYARQRTHARTHAPEHAPLKLSERPRHHYTSSTLTRPVLHEAWERFTGRA</sequence>